<dbReference type="SMART" id="SM00298">
    <property type="entry name" value="CHROMO"/>
    <property type="match status" value="2"/>
</dbReference>
<dbReference type="AlphaFoldDB" id="A0A5K3EKJ0"/>
<dbReference type="Pfam" id="PF01393">
    <property type="entry name" value="Chromo_shadow"/>
    <property type="match status" value="1"/>
</dbReference>
<dbReference type="GO" id="GO:0005634">
    <property type="term" value="C:nucleus"/>
    <property type="evidence" value="ECO:0007669"/>
    <property type="project" value="UniProtKB-SubCell"/>
</dbReference>
<keyword evidence="2" id="KW-0539">Nucleus</keyword>
<evidence type="ECO:0000313" key="5">
    <source>
        <dbReference type="WBParaSite" id="MCU_001243-RA"/>
    </source>
</evidence>
<dbReference type="Gene3D" id="2.40.50.40">
    <property type="match status" value="2"/>
</dbReference>
<dbReference type="CDD" id="cd00034">
    <property type="entry name" value="CSD"/>
    <property type="match status" value="1"/>
</dbReference>
<evidence type="ECO:0000259" key="4">
    <source>
        <dbReference type="PROSITE" id="PS50013"/>
    </source>
</evidence>
<dbReference type="PANTHER" id="PTHR22812">
    <property type="entry name" value="CHROMOBOX PROTEIN"/>
    <property type="match status" value="1"/>
</dbReference>
<evidence type="ECO:0000256" key="1">
    <source>
        <dbReference type="ARBA" id="ARBA00004123"/>
    </source>
</evidence>
<feature type="domain" description="Chromo" evidence="4">
    <location>
        <begin position="96"/>
        <end position="156"/>
    </location>
</feature>
<dbReference type="CDD" id="cd00024">
    <property type="entry name" value="CD_CSD"/>
    <property type="match status" value="1"/>
</dbReference>
<dbReference type="WBParaSite" id="MCU_001243-RA">
    <property type="protein sequence ID" value="MCU_001243-RA"/>
    <property type="gene ID" value="MCU_001243"/>
</dbReference>
<dbReference type="InterPro" id="IPR023780">
    <property type="entry name" value="Chromo_domain"/>
</dbReference>
<accession>A0A5K3EKJ0</accession>
<organism evidence="5">
    <name type="scientific">Mesocestoides corti</name>
    <name type="common">Flatworm</name>
    <dbReference type="NCBI Taxonomy" id="53468"/>
    <lineage>
        <taxon>Eukaryota</taxon>
        <taxon>Metazoa</taxon>
        <taxon>Spiralia</taxon>
        <taxon>Lophotrochozoa</taxon>
        <taxon>Platyhelminthes</taxon>
        <taxon>Cestoda</taxon>
        <taxon>Eucestoda</taxon>
        <taxon>Cyclophyllidea</taxon>
        <taxon>Mesocestoididae</taxon>
        <taxon>Mesocestoides</taxon>
    </lineage>
</organism>
<feature type="domain" description="Chromo" evidence="4">
    <location>
        <begin position="28"/>
        <end position="75"/>
    </location>
</feature>
<proteinExistence type="predicted"/>
<reference evidence="5" key="1">
    <citation type="submission" date="2019-11" db="UniProtKB">
        <authorList>
            <consortium name="WormBaseParasite"/>
        </authorList>
    </citation>
    <scope>IDENTIFICATION</scope>
</reference>
<protein>
    <submittedName>
        <fullName evidence="5">Chromo domain-containing protein</fullName>
    </submittedName>
</protein>
<comment type="subcellular location">
    <subcellularLocation>
        <location evidence="1">Nucleus</location>
    </subcellularLocation>
</comment>
<dbReference type="InterPro" id="IPR008251">
    <property type="entry name" value="Chromo_shadow_dom"/>
</dbReference>
<dbReference type="InterPro" id="IPR000953">
    <property type="entry name" value="Chromo/chromo_shadow_dom"/>
</dbReference>
<dbReference type="SUPFAM" id="SSF54160">
    <property type="entry name" value="Chromo domain-like"/>
    <property type="match status" value="2"/>
</dbReference>
<name>A0A5K3EKJ0_MESCO</name>
<dbReference type="Pfam" id="PF00385">
    <property type="entry name" value="Chromo"/>
    <property type="match status" value="1"/>
</dbReference>
<dbReference type="InterPro" id="IPR051219">
    <property type="entry name" value="Heterochromatin_chromo-domain"/>
</dbReference>
<dbReference type="SMART" id="SM00300">
    <property type="entry name" value="ChSh"/>
    <property type="match status" value="1"/>
</dbReference>
<dbReference type="PROSITE" id="PS50013">
    <property type="entry name" value="CHROMO_2"/>
    <property type="match status" value="2"/>
</dbReference>
<sequence>MQKDRELKRRSSVRVTDVNKDRRRSGELEVEKILDLRVVDGKEEFLVKWRSCDVSENSWEPLENLNCPRKLRAFFIQRSLNEQVKVAVKTNPESPYGFDRGLAPSYISMVTRQDGELYFLIKWKGLAEMDVVPASQANVRCPQIVIGFYESILYFK</sequence>
<dbReference type="InterPro" id="IPR016197">
    <property type="entry name" value="Chromo-like_dom_sf"/>
</dbReference>
<feature type="region of interest" description="Disordered" evidence="3">
    <location>
        <begin position="1"/>
        <end position="22"/>
    </location>
</feature>
<evidence type="ECO:0000256" key="2">
    <source>
        <dbReference type="ARBA" id="ARBA00023242"/>
    </source>
</evidence>
<evidence type="ECO:0000256" key="3">
    <source>
        <dbReference type="SAM" id="MobiDB-lite"/>
    </source>
</evidence>